<keyword evidence="3" id="KW-1185">Reference proteome</keyword>
<dbReference type="EMBL" id="BALE01000034">
    <property type="protein sequence ID" value="GAN54946.1"/>
    <property type="molecule type" value="Genomic_DNA"/>
</dbReference>
<dbReference type="InterPro" id="IPR011970">
    <property type="entry name" value="MltB_2"/>
</dbReference>
<dbReference type="SUPFAM" id="SSF53955">
    <property type="entry name" value="Lysozyme-like"/>
    <property type="match status" value="1"/>
</dbReference>
<feature type="domain" description="Transglycosylase SLT" evidence="1">
    <location>
        <begin position="46"/>
        <end position="336"/>
    </location>
</feature>
<organism evidence="2 3">
    <name type="scientific">Tanticharoenia sakaeratensis NBRC 103193</name>
    <dbReference type="NCBI Taxonomy" id="1231623"/>
    <lineage>
        <taxon>Bacteria</taxon>
        <taxon>Pseudomonadati</taxon>
        <taxon>Pseudomonadota</taxon>
        <taxon>Alphaproteobacteria</taxon>
        <taxon>Acetobacterales</taxon>
        <taxon>Acetobacteraceae</taxon>
        <taxon>Tanticharoenia</taxon>
    </lineage>
</organism>
<dbReference type="GO" id="GO:0008933">
    <property type="term" value="F:peptidoglycan lytic transglycosylase activity"/>
    <property type="evidence" value="ECO:0007669"/>
    <property type="project" value="TreeGrafter"/>
</dbReference>
<dbReference type="CDD" id="cd13399">
    <property type="entry name" value="Slt35-like"/>
    <property type="match status" value="1"/>
</dbReference>
<gene>
    <name evidence="2" type="ORF">Tasa_034_030</name>
</gene>
<dbReference type="PANTHER" id="PTHR30163">
    <property type="entry name" value="MEMBRANE-BOUND LYTIC MUREIN TRANSGLYCOSYLASE B"/>
    <property type="match status" value="1"/>
</dbReference>
<dbReference type="Proteomes" id="UP000032679">
    <property type="component" value="Unassembled WGS sequence"/>
</dbReference>
<protein>
    <submittedName>
        <fullName evidence="2">Membrane-bound lytic murein transglycosylase</fullName>
    </submittedName>
</protein>
<reference evidence="2 3" key="1">
    <citation type="submission" date="2012-10" db="EMBL/GenBank/DDBJ databases">
        <title>Genome sequencing of Tanticharoenia sakaeratensis NBRC 103193.</title>
        <authorList>
            <person name="Azuma Y."/>
            <person name="Hadano H."/>
            <person name="Hirakawa H."/>
            <person name="Matsushita K."/>
        </authorList>
    </citation>
    <scope>NUCLEOTIDE SEQUENCE [LARGE SCALE GENOMIC DNA]</scope>
    <source>
        <strain evidence="2 3">NBRC 103193</strain>
    </source>
</reference>
<evidence type="ECO:0000259" key="1">
    <source>
        <dbReference type="Pfam" id="PF13406"/>
    </source>
</evidence>
<comment type="caution">
    <text evidence="2">The sequence shown here is derived from an EMBL/GenBank/DDBJ whole genome shotgun (WGS) entry which is preliminary data.</text>
</comment>
<dbReference type="NCBIfam" id="TIGR02283">
    <property type="entry name" value="MltB_2"/>
    <property type="match status" value="1"/>
</dbReference>
<evidence type="ECO:0000313" key="2">
    <source>
        <dbReference type="EMBL" id="GAN54946.1"/>
    </source>
</evidence>
<sequence length="340" mass="36811">MRHHILPRGSIRATAPASLGRRNALGLIAGASIMGVGHAAGAADYQQFLSSVRAQALAQGLSAAVVDRALALTREPNAHVLKLDRHQPEFTLTWAQYRERVIGPKRIDQGRASYGEQQALLSRISAQYGVDTGVIMGIWGLESGFGAHIGTFSVVDALATLGFDARRAVFFRSELLKALTILNAGDVAPEAMLGSYAGAMGQPQFMPSAYLRFAVDADGDGRRDIWTSRADVFASVANYLAKSGWQPGEPWGQAITLRETLPVGMIGRGHRMSLADWMRHGVRRDDGQAFSRTDVMGAVLQPDGPGTEAFMVYRNFDAIRRYNPSDFYALGVGLLGYDIT</sequence>
<dbReference type="InterPro" id="IPR043426">
    <property type="entry name" value="MltB-like"/>
</dbReference>
<dbReference type="Gene3D" id="1.10.530.10">
    <property type="match status" value="1"/>
</dbReference>
<name>A0A0D6MNC7_9PROT</name>
<dbReference type="InterPro" id="IPR023346">
    <property type="entry name" value="Lysozyme-like_dom_sf"/>
</dbReference>
<dbReference type="PANTHER" id="PTHR30163:SF8">
    <property type="entry name" value="LYTIC MUREIN TRANSGLYCOSYLASE"/>
    <property type="match status" value="1"/>
</dbReference>
<dbReference type="FunFam" id="1.10.8.350:FF:000001">
    <property type="entry name" value="Lytic murein transglycosylase B"/>
    <property type="match status" value="1"/>
</dbReference>
<dbReference type="STRING" id="1231623.Tasa_034_030"/>
<evidence type="ECO:0000313" key="3">
    <source>
        <dbReference type="Proteomes" id="UP000032679"/>
    </source>
</evidence>
<dbReference type="AlphaFoldDB" id="A0A0D6MNC7"/>
<dbReference type="GO" id="GO:0009253">
    <property type="term" value="P:peptidoglycan catabolic process"/>
    <property type="evidence" value="ECO:0007669"/>
    <property type="project" value="TreeGrafter"/>
</dbReference>
<dbReference type="InterPro" id="IPR031304">
    <property type="entry name" value="SLT_2"/>
</dbReference>
<dbReference type="Pfam" id="PF13406">
    <property type="entry name" value="SLT_2"/>
    <property type="match status" value="1"/>
</dbReference>
<proteinExistence type="predicted"/>
<accession>A0A0D6MNC7</accession>
<dbReference type="Gene3D" id="1.10.8.350">
    <property type="entry name" value="Bacterial muramidase"/>
    <property type="match status" value="1"/>
</dbReference>